<evidence type="ECO:0000256" key="1">
    <source>
        <dbReference type="SAM" id="MobiDB-lite"/>
    </source>
</evidence>
<feature type="compositionally biased region" description="Low complexity" evidence="1">
    <location>
        <begin position="90"/>
        <end position="113"/>
    </location>
</feature>
<accession>V4AI42</accession>
<reference evidence="3 4" key="1">
    <citation type="journal article" date="2013" name="Nature">
        <title>Insights into bilaterian evolution from three spiralian genomes.</title>
        <authorList>
            <person name="Simakov O."/>
            <person name="Marletaz F."/>
            <person name="Cho S.J."/>
            <person name="Edsinger-Gonzales E."/>
            <person name="Havlak P."/>
            <person name="Hellsten U."/>
            <person name="Kuo D.H."/>
            <person name="Larsson T."/>
            <person name="Lv J."/>
            <person name="Arendt D."/>
            <person name="Savage R."/>
            <person name="Osoegawa K."/>
            <person name="de Jong P."/>
            <person name="Grimwood J."/>
            <person name="Chapman J.A."/>
            <person name="Shapiro H."/>
            <person name="Aerts A."/>
            <person name="Otillar R.P."/>
            <person name="Terry A.Y."/>
            <person name="Boore J.L."/>
            <person name="Grigoriev I.V."/>
            <person name="Lindberg D.R."/>
            <person name="Seaver E.C."/>
            <person name="Weisblat D.A."/>
            <person name="Putnam N.H."/>
            <person name="Rokhsar D.S."/>
        </authorList>
    </citation>
    <scope>NUCLEOTIDE SEQUENCE [LARGE SCALE GENOMIC DNA]</scope>
</reference>
<dbReference type="GeneID" id="20238916"/>
<evidence type="ECO:0000313" key="4">
    <source>
        <dbReference type="Proteomes" id="UP000030746"/>
    </source>
</evidence>
<dbReference type="Proteomes" id="UP000030746">
    <property type="component" value="Unassembled WGS sequence"/>
</dbReference>
<dbReference type="InterPro" id="IPR013761">
    <property type="entry name" value="SAM/pointed_sf"/>
</dbReference>
<feature type="region of interest" description="Disordered" evidence="1">
    <location>
        <begin position="77"/>
        <end position="136"/>
    </location>
</feature>
<dbReference type="KEGG" id="lgi:LOTGIDRAFT_162109"/>
<evidence type="ECO:0000313" key="3">
    <source>
        <dbReference type="EMBL" id="ESO93086.1"/>
    </source>
</evidence>
<dbReference type="OrthoDB" id="10044490at2759"/>
<dbReference type="RefSeq" id="XP_009056291.1">
    <property type="nucleotide sequence ID" value="XM_009058043.1"/>
</dbReference>
<dbReference type="OMA" id="GKYMCAF"/>
<evidence type="ECO:0000259" key="2">
    <source>
        <dbReference type="PROSITE" id="PS50105"/>
    </source>
</evidence>
<feature type="domain" description="SAM" evidence="2">
    <location>
        <begin position="14"/>
        <end position="58"/>
    </location>
</feature>
<dbReference type="CTD" id="20238916"/>
<gene>
    <name evidence="3" type="ORF">LOTGIDRAFT_162109</name>
</gene>
<dbReference type="AlphaFoldDB" id="V4AI42"/>
<dbReference type="Pfam" id="PF00536">
    <property type="entry name" value="SAM_1"/>
    <property type="match status" value="1"/>
</dbReference>
<dbReference type="HOGENOM" id="CLU_1715327_0_0_1"/>
<protein>
    <recommendedName>
        <fullName evidence="2">SAM domain-containing protein</fullName>
    </recommendedName>
</protein>
<dbReference type="InterPro" id="IPR001660">
    <property type="entry name" value="SAM"/>
</dbReference>
<dbReference type="SUPFAM" id="SSF47769">
    <property type="entry name" value="SAM/Pointed domain"/>
    <property type="match status" value="1"/>
</dbReference>
<keyword evidence="4" id="KW-1185">Reference proteome</keyword>
<sequence>MPKSLPPYETIVRWTVKDVVEWLKEAGLGEFKDHVTKHNIDGNKLASLSEFDVNNFVGKTKKKVELQNYILTIKKPKNVQSRAWNPPPQKQSSSNSKNGYDSGSDDSIYSWGDEFSDDDGGKGGNNDDDDDDENYVDKLINPLSMLGFTQNKF</sequence>
<organism evidence="3 4">
    <name type="scientific">Lottia gigantea</name>
    <name type="common">Giant owl limpet</name>
    <dbReference type="NCBI Taxonomy" id="225164"/>
    <lineage>
        <taxon>Eukaryota</taxon>
        <taxon>Metazoa</taxon>
        <taxon>Spiralia</taxon>
        <taxon>Lophotrochozoa</taxon>
        <taxon>Mollusca</taxon>
        <taxon>Gastropoda</taxon>
        <taxon>Patellogastropoda</taxon>
        <taxon>Lottioidea</taxon>
        <taxon>Lottiidae</taxon>
        <taxon>Lottia</taxon>
    </lineage>
</organism>
<dbReference type="Gene3D" id="1.10.150.50">
    <property type="entry name" value="Transcription Factor, Ets-1"/>
    <property type="match status" value="1"/>
</dbReference>
<dbReference type="PROSITE" id="PS50105">
    <property type="entry name" value="SAM_DOMAIN"/>
    <property type="match status" value="1"/>
</dbReference>
<dbReference type="EMBL" id="KB201977">
    <property type="protein sequence ID" value="ESO93086.1"/>
    <property type="molecule type" value="Genomic_DNA"/>
</dbReference>
<proteinExistence type="predicted"/>
<name>V4AI42_LOTGI</name>